<dbReference type="HAMAP" id="MF_00821">
    <property type="entry name" value="SecB"/>
    <property type="match status" value="1"/>
</dbReference>
<dbReference type="Gene3D" id="3.10.420.10">
    <property type="entry name" value="SecB-like"/>
    <property type="match status" value="1"/>
</dbReference>
<keyword evidence="2 5" id="KW-0813">Transport</keyword>
<reference evidence="7 8" key="1">
    <citation type="submission" date="2011-05" db="EMBL/GenBank/DDBJ databases">
        <title>Complete sequence of Thioalkalimicrobium cyclicum ALM1.</title>
        <authorList>
            <consortium name="US DOE Joint Genome Institute"/>
            <person name="Lucas S."/>
            <person name="Han J."/>
            <person name="Lapidus A."/>
            <person name="Cheng J.-F."/>
            <person name="Goodwin L."/>
            <person name="Pitluck S."/>
            <person name="Peters L."/>
            <person name="Mikhailova N."/>
            <person name="Davenport K."/>
            <person name="Han C."/>
            <person name="Tapia R."/>
            <person name="Land M."/>
            <person name="Hauser L."/>
            <person name="Kyrpides N."/>
            <person name="Ivanova N."/>
            <person name="Pagani I."/>
            <person name="Kappler U."/>
            <person name="Woyke T."/>
        </authorList>
    </citation>
    <scope>NUCLEOTIDE SEQUENCE [LARGE SCALE GENOMIC DNA]</scope>
    <source>
        <strain evidence="8">DSM 14477 / JCM 11371 / ALM1</strain>
    </source>
</reference>
<evidence type="ECO:0000313" key="7">
    <source>
        <dbReference type="EMBL" id="AEG31034.1"/>
    </source>
</evidence>
<keyword evidence="4 5" id="KW-0811">Translocation</keyword>
<comment type="similarity">
    <text evidence="1 5">Belongs to the SecB family.</text>
</comment>
<comment type="subunit">
    <text evidence="5">Homotetramer, a dimer of dimers. One homotetramer interacts with 1 SecA dimer.</text>
</comment>
<name>F6D9Z7_THICA</name>
<evidence type="ECO:0000256" key="1">
    <source>
        <dbReference type="ARBA" id="ARBA00009990"/>
    </source>
</evidence>
<evidence type="ECO:0000313" key="8">
    <source>
        <dbReference type="Proteomes" id="UP000009232"/>
    </source>
</evidence>
<dbReference type="EMBL" id="CP002776">
    <property type="protein sequence ID" value="AEG31034.1"/>
    <property type="molecule type" value="Genomic_DNA"/>
</dbReference>
<sequence length="160" mass="17930">MAEEKRFLINKIYVKNVSFEAPNSPAMFAVEFKPKMDVNLNVESYNLENDIYHVMVRVTVTVKIDDKTAFLCEVDQAGVFTIANFEQAELGYMLGSQCPNILFPFAREAVSDLVVRGGFPQLLLEPVNFDALYANHMQQKQTQDTGSESGARTAPQNEIG</sequence>
<dbReference type="PANTHER" id="PTHR36918">
    <property type="match status" value="1"/>
</dbReference>
<keyword evidence="5" id="KW-0143">Chaperone</keyword>
<keyword evidence="3 5" id="KW-0653">Protein transport</keyword>
<proteinExistence type="inferred from homology"/>
<dbReference type="InterPro" id="IPR035958">
    <property type="entry name" value="SecB-like_sf"/>
</dbReference>
<dbReference type="eggNOG" id="COG1952">
    <property type="taxonomic scope" value="Bacteria"/>
</dbReference>
<dbReference type="AlphaFoldDB" id="F6D9Z7"/>
<dbReference type="GO" id="GO:0006457">
    <property type="term" value="P:protein folding"/>
    <property type="evidence" value="ECO:0007669"/>
    <property type="project" value="UniProtKB-UniRule"/>
</dbReference>
<keyword evidence="8" id="KW-1185">Reference proteome</keyword>
<dbReference type="GO" id="GO:0051082">
    <property type="term" value="F:unfolded protein binding"/>
    <property type="evidence" value="ECO:0007669"/>
    <property type="project" value="InterPro"/>
</dbReference>
<dbReference type="STRING" id="717773.Thicy_0258"/>
<dbReference type="SUPFAM" id="SSF54611">
    <property type="entry name" value="SecB-like"/>
    <property type="match status" value="1"/>
</dbReference>
<dbReference type="NCBIfam" id="TIGR00809">
    <property type="entry name" value="secB"/>
    <property type="match status" value="1"/>
</dbReference>
<comment type="function">
    <text evidence="5">One of the proteins required for the normal export of preproteins out of the cell cytoplasm. It is a molecular chaperone that binds to a subset of precursor proteins, maintaining them in a translocation-competent state. It also specifically binds to its receptor SecA.</text>
</comment>
<dbReference type="NCBIfam" id="NF004393">
    <property type="entry name" value="PRK05751.1-4"/>
    <property type="match status" value="1"/>
</dbReference>
<gene>
    <name evidence="5" type="primary">secB</name>
    <name evidence="7" type="ordered locus">Thicy_0258</name>
</gene>
<organism evidence="7 8">
    <name type="scientific">Thiomicrospira cyclica (strain DSM 14477 / JCM 11371 / ALM1)</name>
    <name type="common">Thioalkalimicrobium cyclicum</name>
    <dbReference type="NCBI Taxonomy" id="717773"/>
    <lineage>
        <taxon>Bacteria</taxon>
        <taxon>Pseudomonadati</taxon>
        <taxon>Pseudomonadota</taxon>
        <taxon>Gammaproteobacteria</taxon>
        <taxon>Thiotrichales</taxon>
        <taxon>Piscirickettsiaceae</taxon>
        <taxon>Thiomicrospira</taxon>
    </lineage>
</organism>
<dbReference type="GO" id="GO:0015031">
    <property type="term" value="P:protein transport"/>
    <property type="evidence" value="ECO:0007669"/>
    <property type="project" value="UniProtKB-UniRule"/>
</dbReference>
<dbReference type="InterPro" id="IPR003708">
    <property type="entry name" value="SecB"/>
</dbReference>
<dbReference type="Pfam" id="PF02556">
    <property type="entry name" value="SecB"/>
    <property type="match status" value="1"/>
</dbReference>
<evidence type="ECO:0000256" key="5">
    <source>
        <dbReference type="HAMAP-Rule" id="MF_00821"/>
    </source>
</evidence>
<evidence type="ECO:0000256" key="6">
    <source>
        <dbReference type="SAM" id="MobiDB-lite"/>
    </source>
</evidence>
<dbReference type="GO" id="GO:0051262">
    <property type="term" value="P:protein tetramerization"/>
    <property type="evidence" value="ECO:0007669"/>
    <property type="project" value="InterPro"/>
</dbReference>
<dbReference type="PANTHER" id="PTHR36918:SF1">
    <property type="entry name" value="PROTEIN-EXPORT PROTEIN SECB"/>
    <property type="match status" value="1"/>
</dbReference>
<protein>
    <recommendedName>
        <fullName evidence="5">Protein-export protein SecB</fullName>
    </recommendedName>
</protein>
<dbReference type="HOGENOM" id="CLU_111574_1_0_6"/>
<dbReference type="Proteomes" id="UP000009232">
    <property type="component" value="Chromosome"/>
</dbReference>
<evidence type="ECO:0000256" key="3">
    <source>
        <dbReference type="ARBA" id="ARBA00022927"/>
    </source>
</evidence>
<dbReference type="RefSeq" id="WP_013834817.1">
    <property type="nucleotide sequence ID" value="NC_015581.1"/>
</dbReference>
<dbReference type="PRINTS" id="PR01594">
    <property type="entry name" value="SECBCHAPRONE"/>
</dbReference>
<keyword evidence="5" id="KW-0963">Cytoplasm</keyword>
<feature type="region of interest" description="Disordered" evidence="6">
    <location>
        <begin position="138"/>
        <end position="160"/>
    </location>
</feature>
<comment type="subcellular location">
    <subcellularLocation>
        <location evidence="5">Cytoplasm</location>
    </subcellularLocation>
</comment>
<evidence type="ECO:0000256" key="2">
    <source>
        <dbReference type="ARBA" id="ARBA00022448"/>
    </source>
</evidence>
<dbReference type="OrthoDB" id="9795145at2"/>
<evidence type="ECO:0000256" key="4">
    <source>
        <dbReference type="ARBA" id="ARBA00023010"/>
    </source>
</evidence>
<accession>F6D9Z7</accession>
<dbReference type="KEGG" id="tcy:Thicy_0258"/>
<dbReference type="GO" id="GO:0005737">
    <property type="term" value="C:cytoplasm"/>
    <property type="evidence" value="ECO:0007669"/>
    <property type="project" value="UniProtKB-SubCell"/>
</dbReference>